<accession>A0ABT2D430</accession>
<reference evidence="2 3" key="1">
    <citation type="submission" date="2022-08" db="EMBL/GenBank/DDBJ databases">
        <title>Reclassification of Massilia species as members of the genera Telluria, Duganella, Pseudoduganella, Mokoshia gen. nov. and Zemynaea gen. nov. using orthogonal and non-orthogonal genome-based approaches.</title>
        <authorList>
            <person name="Bowman J.P."/>
        </authorList>
    </citation>
    <scope>NUCLEOTIDE SEQUENCE [LARGE SCALE GENOMIC DNA]</scope>
    <source>
        <strain evidence="2 3">JCM 31606</strain>
    </source>
</reference>
<feature type="signal peptide" evidence="1">
    <location>
        <begin position="1"/>
        <end position="19"/>
    </location>
</feature>
<evidence type="ECO:0000256" key="1">
    <source>
        <dbReference type="SAM" id="SignalP"/>
    </source>
</evidence>
<keyword evidence="1" id="KW-0732">Signal</keyword>
<organism evidence="2 3">
    <name type="scientific">Massilia terrae</name>
    <dbReference type="NCBI Taxonomy" id="1811224"/>
    <lineage>
        <taxon>Bacteria</taxon>
        <taxon>Pseudomonadati</taxon>
        <taxon>Pseudomonadota</taxon>
        <taxon>Betaproteobacteria</taxon>
        <taxon>Burkholderiales</taxon>
        <taxon>Oxalobacteraceae</taxon>
        <taxon>Telluria group</taxon>
        <taxon>Massilia</taxon>
    </lineage>
</organism>
<dbReference type="EMBL" id="JANUGU010000012">
    <property type="protein sequence ID" value="MCS0661008.1"/>
    <property type="molecule type" value="Genomic_DNA"/>
</dbReference>
<comment type="caution">
    <text evidence="2">The sequence shown here is derived from an EMBL/GenBank/DDBJ whole genome shotgun (WGS) entry which is preliminary data.</text>
</comment>
<sequence length="264" mass="29376">MNRLPACLLLLLLAAPAFGQDATPAAAPQTVTVRSTRDPVDKSYRKMIAGMQRFERDHALAPRATLRFQLLPRLPTVDMRGITMRVVGDHITVPVPVAPDNTFVLPNNEQALREDAAVIANRKTTSMTWRAQVLSPGVPAGMRRLGDLRLECRVGMDAGLISNSSPMFGWLSDALTSTDQVCNNADGHYLFFAERPVFSVTLHAGERTEVMPFKMLYAGGEQTGSRLRYCDCQVLLDRTYYVPIWDPGWPDDTLVEFDYMSDTP</sequence>
<protein>
    <recommendedName>
        <fullName evidence="4">DUF1571 domain-containing protein</fullName>
    </recommendedName>
</protein>
<evidence type="ECO:0000313" key="3">
    <source>
        <dbReference type="Proteomes" id="UP001204621"/>
    </source>
</evidence>
<feature type="chain" id="PRO_5045248852" description="DUF1571 domain-containing protein" evidence="1">
    <location>
        <begin position="20"/>
        <end position="264"/>
    </location>
</feature>
<name>A0ABT2D430_9BURK</name>
<keyword evidence="3" id="KW-1185">Reference proteome</keyword>
<dbReference type="RefSeq" id="WP_258814207.1">
    <property type="nucleotide sequence ID" value="NZ_JANUGU010000012.1"/>
</dbReference>
<proteinExistence type="predicted"/>
<evidence type="ECO:0000313" key="2">
    <source>
        <dbReference type="EMBL" id="MCS0661008.1"/>
    </source>
</evidence>
<gene>
    <name evidence="2" type="ORF">NX778_23310</name>
</gene>
<dbReference type="Proteomes" id="UP001204621">
    <property type="component" value="Unassembled WGS sequence"/>
</dbReference>
<evidence type="ECO:0008006" key="4">
    <source>
        <dbReference type="Google" id="ProtNLM"/>
    </source>
</evidence>